<reference evidence="1 2" key="1">
    <citation type="submission" date="2022-03" db="EMBL/GenBank/DDBJ databases">
        <title>Chryseobacterium sp. isolated from the Andong Sikhe.</title>
        <authorList>
            <person name="Won M."/>
            <person name="Kim S.-J."/>
            <person name="Kwon S.-W."/>
        </authorList>
    </citation>
    <scope>NUCLEOTIDE SEQUENCE [LARGE SCALE GENOMIC DNA]</scope>
    <source>
        <strain evidence="1 2">ADR-1</strain>
    </source>
</reference>
<dbReference type="RefSeq" id="WP_243575495.1">
    <property type="nucleotide sequence ID" value="NZ_CP094529.1"/>
</dbReference>
<keyword evidence="2" id="KW-1185">Reference proteome</keyword>
<dbReference type="EMBL" id="CP094529">
    <property type="protein sequence ID" value="UOE36982.1"/>
    <property type="molecule type" value="Genomic_DNA"/>
</dbReference>
<protein>
    <recommendedName>
        <fullName evidence="3">Esterase</fullName>
    </recommendedName>
</protein>
<dbReference type="Gene3D" id="3.40.50.1820">
    <property type="entry name" value="alpha/beta hydrolase"/>
    <property type="match status" value="1"/>
</dbReference>
<gene>
    <name evidence="1" type="ORF">MTP08_07850</name>
</gene>
<evidence type="ECO:0000313" key="2">
    <source>
        <dbReference type="Proteomes" id="UP000831068"/>
    </source>
</evidence>
<dbReference type="Proteomes" id="UP000831068">
    <property type="component" value="Chromosome"/>
</dbReference>
<dbReference type="InterPro" id="IPR029058">
    <property type="entry name" value="AB_hydrolase_fold"/>
</dbReference>
<organism evidence="1 2">
    <name type="scientific">Chryseobacterium oryzae</name>
    <dbReference type="NCBI Taxonomy" id="2929799"/>
    <lineage>
        <taxon>Bacteria</taxon>
        <taxon>Pseudomonadati</taxon>
        <taxon>Bacteroidota</taxon>
        <taxon>Flavobacteriia</taxon>
        <taxon>Flavobacteriales</taxon>
        <taxon>Weeksellaceae</taxon>
        <taxon>Chryseobacterium group</taxon>
        <taxon>Chryseobacterium</taxon>
    </lineage>
</organism>
<evidence type="ECO:0008006" key="3">
    <source>
        <dbReference type="Google" id="ProtNLM"/>
    </source>
</evidence>
<sequence>MKPNLLYIHGLGSDRHSRKFINLKDYFKDQFEYDFLEWNNDSDIKVLIEDKHNQYKNNNQLIIVGDSTGANFAYQLREMRNEENDILILTSPLLDIDKRIANFDFPGFILPQLMKIQHPKNALIIASKTDEILNQKYLFTSDKNFISVHETTEILEIKDNHRLLHFDNVIPAISNYIKSKLKEQ</sequence>
<name>A0ABY4BCV4_9FLAO</name>
<dbReference type="SUPFAM" id="SSF53474">
    <property type="entry name" value="alpha/beta-Hydrolases"/>
    <property type="match status" value="1"/>
</dbReference>
<proteinExistence type="predicted"/>
<accession>A0ABY4BCV4</accession>
<evidence type="ECO:0000313" key="1">
    <source>
        <dbReference type="EMBL" id="UOE36982.1"/>
    </source>
</evidence>